<dbReference type="KEGG" id="dja:HY57_17255"/>
<evidence type="ECO:0000256" key="5">
    <source>
        <dbReference type="PROSITE-ProRule" id="PRU00169"/>
    </source>
</evidence>
<feature type="modified residue" description="4-aspartylphosphate" evidence="5">
    <location>
        <position position="61"/>
    </location>
</feature>
<dbReference type="InterPro" id="IPR058245">
    <property type="entry name" value="NreC/VraR/RcsB-like_REC"/>
</dbReference>
<dbReference type="SUPFAM" id="SSF52172">
    <property type="entry name" value="CheY-like"/>
    <property type="match status" value="1"/>
</dbReference>
<evidence type="ECO:0000313" key="9">
    <source>
        <dbReference type="Proteomes" id="UP000027987"/>
    </source>
</evidence>
<dbReference type="HOGENOM" id="CLU_000445_90_10_6"/>
<dbReference type="OrthoDB" id="9796655at2"/>
<dbReference type="Pfam" id="PF00072">
    <property type="entry name" value="Response_reg"/>
    <property type="match status" value="1"/>
</dbReference>
<evidence type="ECO:0000256" key="3">
    <source>
        <dbReference type="ARBA" id="ARBA00023125"/>
    </source>
</evidence>
<keyword evidence="2" id="KW-0805">Transcription regulation</keyword>
<evidence type="ECO:0000256" key="2">
    <source>
        <dbReference type="ARBA" id="ARBA00023015"/>
    </source>
</evidence>
<dbReference type="Proteomes" id="UP000027987">
    <property type="component" value="Chromosome"/>
</dbReference>
<dbReference type="PANTHER" id="PTHR43214:SF41">
    <property type="entry name" value="NITRATE_NITRITE RESPONSE REGULATOR PROTEIN NARP"/>
    <property type="match status" value="1"/>
</dbReference>
<dbReference type="PROSITE" id="PS00622">
    <property type="entry name" value="HTH_LUXR_1"/>
    <property type="match status" value="1"/>
</dbReference>
<dbReference type="RefSeq" id="WP_026034203.1">
    <property type="nucleotide sequence ID" value="NZ_CP008884.1"/>
</dbReference>
<dbReference type="PROSITE" id="PS50110">
    <property type="entry name" value="RESPONSE_REGULATORY"/>
    <property type="match status" value="1"/>
</dbReference>
<dbReference type="InterPro" id="IPR016032">
    <property type="entry name" value="Sig_transdc_resp-reg_C-effctor"/>
</dbReference>
<gene>
    <name evidence="8" type="ORF">HY57_17255</name>
</gene>
<sequence length="227" mass="24849">MSMDTGLGPTLIVEDDLPTLRRIGALLCTLDVPPEWHTAGSIAQAREVCCARPELRTVLIDIGLPDGNGIALIAWLHEHRPDITCVVISAWRDEVQVLAALRAGASGYLLKERDDEELRVALQSMARGGAPIDPFVARGILALIARFDDTPTTPAQPSDQTARGRISPREAEILQWVARGYSNREIADETGLSRLTIESYTKAIYRKLAVRSRTAAVFEARVRGLLS</sequence>
<dbReference type="Pfam" id="PF00196">
    <property type="entry name" value="GerE"/>
    <property type="match status" value="1"/>
</dbReference>
<dbReference type="PANTHER" id="PTHR43214">
    <property type="entry name" value="TWO-COMPONENT RESPONSE REGULATOR"/>
    <property type="match status" value="1"/>
</dbReference>
<feature type="domain" description="Response regulatory" evidence="7">
    <location>
        <begin position="9"/>
        <end position="126"/>
    </location>
</feature>
<feature type="domain" description="HTH luxR-type" evidence="6">
    <location>
        <begin position="159"/>
        <end position="224"/>
    </location>
</feature>
<dbReference type="STRING" id="1217721.HY57_17255"/>
<dbReference type="InterPro" id="IPR039420">
    <property type="entry name" value="WalR-like"/>
</dbReference>
<evidence type="ECO:0000256" key="1">
    <source>
        <dbReference type="ARBA" id="ARBA00022553"/>
    </source>
</evidence>
<proteinExistence type="predicted"/>
<dbReference type="GO" id="GO:0006355">
    <property type="term" value="P:regulation of DNA-templated transcription"/>
    <property type="evidence" value="ECO:0007669"/>
    <property type="project" value="InterPro"/>
</dbReference>
<dbReference type="SMART" id="SM00448">
    <property type="entry name" value="REC"/>
    <property type="match status" value="1"/>
</dbReference>
<dbReference type="SMART" id="SM00421">
    <property type="entry name" value="HTH_LUXR"/>
    <property type="match status" value="1"/>
</dbReference>
<dbReference type="InterPro" id="IPR000792">
    <property type="entry name" value="Tscrpt_reg_LuxR_C"/>
</dbReference>
<dbReference type="GO" id="GO:0000160">
    <property type="term" value="P:phosphorelay signal transduction system"/>
    <property type="evidence" value="ECO:0007669"/>
    <property type="project" value="InterPro"/>
</dbReference>
<dbReference type="GO" id="GO:0003677">
    <property type="term" value="F:DNA binding"/>
    <property type="evidence" value="ECO:0007669"/>
    <property type="project" value="UniProtKB-KW"/>
</dbReference>
<dbReference type="SUPFAM" id="SSF46894">
    <property type="entry name" value="C-terminal effector domain of the bipartite response regulators"/>
    <property type="match status" value="1"/>
</dbReference>
<dbReference type="PROSITE" id="PS50043">
    <property type="entry name" value="HTH_LUXR_2"/>
    <property type="match status" value="1"/>
</dbReference>
<dbReference type="Gene3D" id="1.10.10.10">
    <property type="entry name" value="Winged helix-like DNA-binding domain superfamily/Winged helix DNA-binding domain"/>
    <property type="match status" value="1"/>
</dbReference>
<dbReference type="PATRIC" id="fig|1217721.7.peg.3544"/>
<evidence type="ECO:0000259" key="7">
    <source>
        <dbReference type="PROSITE" id="PS50110"/>
    </source>
</evidence>
<keyword evidence="3" id="KW-0238">DNA-binding</keyword>
<dbReference type="EMBL" id="CP008884">
    <property type="protein sequence ID" value="AIF48862.1"/>
    <property type="molecule type" value="Genomic_DNA"/>
</dbReference>
<organism evidence="8 9">
    <name type="scientific">Dyella japonica A8</name>
    <dbReference type="NCBI Taxonomy" id="1217721"/>
    <lineage>
        <taxon>Bacteria</taxon>
        <taxon>Pseudomonadati</taxon>
        <taxon>Pseudomonadota</taxon>
        <taxon>Gammaproteobacteria</taxon>
        <taxon>Lysobacterales</taxon>
        <taxon>Rhodanobacteraceae</taxon>
        <taxon>Dyella</taxon>
    </lineage>
</organism>
<evidence type="ECO:0008006" key="10">
    <source>
        <dbReference type="Google" id="ProtNLM"/>
    </source>
</evidence>
<dbReference type="Gene3D" id="3.40.50.2300">
    <property type="match status" value="1"/>
</dbReference>
<dbReference type="CDD" id="cd06170">
    <property type="entry name" value="LuxR_C_like"/>
    <property type="match status" value="1"/>
</dbReference>
<keyword evidence="9" id="KW-1185">Reference proteome</keyword>
<dbReference type="AlphaFoldDB" id="A0A075K5A3"/>
<accession>A0A075K5A3</accession>
<dbReference type="InterPro" id="IPR011006">
    <property type="entry name" value="CheY-like_superfamily"/>
</dbReference>
<evidence type="ECO:0000256" key="4">
    <source>
        <dbReference type="ARBA" id="ARBA00023163"/>
    </source>
</evidence>
<reference evidence="8 9" key="1">
    <citation type="submission" date="2014-07" db="EMBL/GenBank/DDBJ databases">
        <title>Complete Genome Sequence of Dyella japonica Strain A8 Isolated from Malaysian Tropical Soil.</title>
        <authorList>
            <person name="Hui R.K.H."/>
            <person name="Chen J.-W."/>
            <person name="Chan K.-G."/>
            <person name="Leung F.C.C."/>
        </authorList>
    </citation>
    <scope>NUCLEOTIDE SEQUENCE [LARGE SCALE GENOMIC DNA]</scope>
    <source>
        <strain evidence="8 9">A8</strain>
    </source>
</reference>
<keyword evidence="1 5" id="KW-0597">Phosphoprotein</keyword>
<name>A0A075K5A3_9GAMM</name>
<dbReference type="InterPro" id="IPR001789">
    <property type="entry name" value="Sig_transdc_resp-reg_receiver"/>
</dbReference>
<protein>
    <recommendedName>
        <fullName evidence="10">LuxR family transcriptional regulator</fullName>
    </recommendedName>
</protein>
<dbReference type="PRINTS" id="PR00038">
    <property type="entry name" value="HTHLUXR"/>
</dbReference>
<evidence type="ECO:0000313" key="8">
    <source>
        <dbReference type="EMBL" id="AIF48862.1"/>
    </source>
</evidence>
<evidence type="ECO:0000259" key="6">
    <source>
        <dbReference type="PROSITE" id="PS50043"/>
    </source>
</evidence>
<dbReference type="CDD" id="cd17535">
    <property type="entry name" value="REC_NarL-like"/>
    <property type="match status" value="1"/>
</dbReference>
<keyword evidence="4" id="KW-0804">Transcription</keyword>
<dbReference type="InterPro" id="IPR036388">
    <property type="entry name" value="WH-like_DNA-bd_sf"/>
</dbReference>